<dbReference type="Proteomes" id="UP000284021">
    <property type="component" value="Unassembled WGS sequence"/>
</dbReference>
<dbReference type="PROSITE" id="PS51194">
    <property type="entry name" value="HELICASE_CTER"/>
    <property type="match status" value="1"/>
</dbReference>
<comment type="caution">
    <text evidence="7">The sequence shown here is derived from an EMBL/GenBank/DDBJ whole genome shotgun (WGS) entry which is preliminary data.</text>
</comment>
<keyword evidence="8" id="KW-1185">Reference proteome</keyword>
<gene>
    <name evidence="7" type="ORF">D3879_10830</name>
</gene>
<dbReference type="FunFam" id="3.40.50.10810:FF:000091">
    <property type="entry name" value="DNA helicase, SNF2/RAD54 family"/>
    <property type="match status" value="1"/>
</dbReference>
<dbReference type="InterPro" id="IPR007527">
    <property type="entry name" value="Znf_SWIM"/>
</dbReference>
<evidence type="ECO:0000256" key="1">
    <source>
        <dbReference type="ARBA" id="ARBA00022801"/>
    </source>
</evidence>
<name>A0A418XML8_9PSED</name>
<dbReference type="SMART" id="SM00490">
    <property type="entry name" value="HELICc"/>
    <property type="match status" value="1"/>
</dbReference>
<evidence type="ECO:0000256" key="2">
    <source>
        <dbReference type="ARBA" id="ARBA00022806"/>
    </source>
</evidence>
<evidence type="ECO:0000313" key="7">
    <source>
        <dbReference type="EMBL" id="RJG13697.1"/>
    </source>
</evidence>
<dbReference type="OrthoDB" id="9760715at2"/>
<dbReference type="GO" id="GO:0008270">
    <property type="term" value="F:zinc ion binding"/>
    <property type="evidence" value="ECO:0007669"/>
    <property type="project" value="UniProtKB-KW"/>
</dbReference>
<dbReference type="Pfam" id="PF00271">
    <property type="entry name" value="Helicase_C"/>
    <property type="match status" value="1"/>
</dbReference>
<sequence>MLSTLEQLRRQAWTGEFDRGALSRGQEYARENRVSIHSYTDNLIQASCRGSGAQLYEQQILLGTPGAPLIGRCSCPVGYNCKHCVAVLLHLQQQLPSATPPAPTTLRLSNSLLSWLQQLPKADCPDANSYPQGELSRLYYQLVPDLLIELYKVRLRKDGSLAEAKPYFSLREAIAREPRFLLPLDLRIARLAYSSRDNSYRHDNRLDLKGASGGEILALLLETGRLFLDIENDQPLRSGEPRQAHFTWQSMGNGDYRPAWQVDGGTNLEVLTAVEPLHYLDIETGQIGPLQHDLPARLASHLSQAPSVSATEAELFSLSLRELAPKVPPPCAPVEQRIDDLPPTPHLSLGSHLLTRYQSSTGRMGSEHQHRAGLSFLYADTRVHGKKVAAGERIRSVGRAEILSIARQPKTERALRQQLEQLGLRPALRQSQALPKDSAEMFDLASEEDWLDFVQQGLPELRKQGWQIDIRPGFLFDLTPVDAWYAELDEAPEREWFDLALGIVVDGQRISLLPVLLKLIRQNPQLLSATNLALRTDDELLRLKLDSIRREDGRALQVVLPFGRLKPILATLGELYLRDQEPSTALRLSRADAARLSELEGLALEWQGGERLREFARRLRDCQSVPALAPPGLQAELRPYQLEGLGWMQTLRELEAGGVLGDDMGLGKTLQTLAHLLTEKHAGRLDRPALAVMPTSLIPNWQDEAARFAPELRVLALHGPGRQKDFAKLADFDLLLTTYALLPRDLEQLKAQPLHLLILDEAQYIKNPASKAAQAARQLDARQRLCLSGTPLENHLGELWSLFHFLMPGWLGDSKRFTRDYRTPIEKHGDSARLAHLNARIKPFLLRRKKDQVAKELPAKSEIVHWVELSEAQRDLYETVRLAMDRKVREEIDRKGLARSQIVILEALLKLRQVCCDLRLVTSAVNSHKPRGGNSGKLDSLLEMLEELLAEGRRVLLFSQFTSMLALIETELTRRGIPYAQLTGKTTDRRTPVQQFQSGAVPLFLISLKAGGTGLNLTAADTVIHYDPWWNPAAENQATDRAYRIGQDKPVFVYKLIARGTVEEKIQQLQQKKAALAAGVLDSDGQGDWQLQQSDIDALFAPLPVR</sequence>
<dbReference type="Gene3D" id="3.40.50.10810">
    <property type="entry name" value="Tandem AAA-ATPase domain"/>
    <property type="match status" value="1"/>
</dbReference>
<keyword evidence="1" id="KW-0378">Hydrolase</keyword>
<dbReference type="PROSITE" id="PS51192">
    <property type="entry name" value="HELICASE_ATP_BIND_1"/>
    <property type="match status" value="1"/>
</dbReference>
<dbReference type="RefSeq" id="WP_119954248.1">
    <property type="nucleotide sequence ID" value="NZ_QYUR01000002.1"/>
</dbReference>
<dbReference type="EMBL" id="QYUR01000002">
    <property type="protein sequence ID" value="RJG13697.1"/>
    <property type="molecule type" value="Genomic_DNA"/>
</dbReference>
<dbReference type="GO" id="GO:0016787">
    <property type="term" value="F:hydrolase activity"/>
    <property type="evidence" value="ECO:0007669"/>
    <property type="project" value="UniProtKB-KW"/>
</dbReference>
<feature type="domain" description="Helicase C-terminal" evidence="6">
    <location>
        <begin position="937"/>
        <end position="1097"/>
    </location>
</feature>
<dbReference type="InterPro" id="IPR001650">
    <property type="entry name" value="Helicase_C-like"/>
</dbReference>
<reference evidence="7 8" key="1">
    <citation type="submission" date="2018-09" db="EMBL/GenBank/DDBJ databases">
        <authorList>
            <person name="Zhu H."/>
        </authorList>
    </citation>
    <scope>NUCLEOTIDE SEQUENCE [LARGE SCALE GENOMIC DNA]</scope>
    <source>
        <strain evidence="7 8">K1S02-6</strain>
    </source>
</reference>
<dbReference type="SUPFAM" id="SSF52540">
    <property type="entry name" value="P-loop containing nucleoside triphosphate hydrolases"/>
    <property type="match status" value="2"/>
</dbReference>
<dbReference type="Pfam" id="PF04434">
    <property type="entry name" value="SWIM"/>
    <property type="match status" value="1"/>
</dbReference>
<dbReference type="PROSITE" id="PS50966">
    <property type="entry name" value="ZF_SWIM"/>
    <property type="match status" value="1"/>
</dbReference>
<accession>A0A418XML8</accession>
<evidence type="ECO:0000259" key="5">
    <source>
        <dbReference type="PROSITE" id="PS51192"/>
    </source>
</evidence>
<evidence type="ECO:0000313" key="8">
    <source>
        <dbReference type="Proteomes" id="UP000284021"/>
    </source>
</evidence>
<evidence type="ECO:0000259" key="4">
    <source>
        <dbReference type="PROSITE" id="PS50966"/>
    </source>
</evidence>
<keyword evidence="2 7" id="KW-0067">ATP-binding</keyword>
<dbReference type="InterPro" id="IPR000330">
    <property type="entry name" value="SNF2_N"/>
</dbReference>
<evidence type="ECO:0000256" key="3">
    <source>
        <dbReference type="PROSITE-ProRule" id="PRU00325"/>
    </source>
</evidence>
<dbReference type="CDD" id="cd18012">
    <property type="entry name" value="DEXQc_arch_SWI2_SNF2"/>
    <property type="match status" value="1"/>
</dbReference>
<dbReference type="SMART" id="SM00487">
    <property type="entry name" value="DEXDc"/>
    <property type="match status" value="1"/>
</dbReference>
<dbReference type="Gene3D" id="3.40.50.300">
    <property type="entry name" value="P-loop containing nucleotide triphosphate hydrolases"/>
    <property type="match status" value="1"/>
</dbReference>
<dbReference type="InterPro" id="IPR038718">
    <property type="entry name" value="SNF2-like_sf"/>
</dbReference>
<keyword evidence="3" id="KW-0862">Zinc</keyword>
<dbReference type="InterPro" id="IPR049730">
    <property type="entry name" value="SNF2/RAD54-like_C"/>
</dbReference>
<proteinExistence type="predicted"/>
<organism evidence="7 8">
    <name type="scientific">Pseudomonas cavernicola</name>
    <dbReference type="NCBI Taxonomy" id="2320866"/>
    <lineage>
        <taxon>Bacteria</taxon>
        <taxon>Pseudomonadati</taxon>
        <taxon>Pseudomonadota</taxon>
        <taxon>Gammaproteobacteria</taxon>
        <taxon>Pseudomonadales</taxon>
        <taxon>Pseudomonadaceae</taxon>
        <taxon>Pseudomonas</taxon>
    </lineage>
</organism>
<keyword evidence="3" id="KW-0863">Zinc-finger</keyword>
<dbReference type="GO" id="GO:0004386">
    <property type="term" value="F:helicase activity"/>
    <property type="evidence" value="ECO:0007669"/>
    <property type="project" value="UniProtKB-KW"/>
</dbReference>
<dbReference type="AlphaFoldDB" id="A0A418XML8"/>
<protein>
    <submittedName>
        <fullName evidence="7">Helicase SNF2</fullName>
    </submittedName>
</protein>
<dbReference type="Pfam" id="PF00176">
    <property type="entry name" value="SNF2-rel_dom"/>
    <property type="match status" value="1"/>
</dbReference>
<feature type="domain" description="SWIM-type" evidence="4">
    <location>
        <begin position="58"/>
        <end position="92"/>
    </location>
</feature>
<dbReference type="CDD" id="cd18793">
    <property type="entry name" value="SF2_C_SNF"/>
    <property type="match status" value="1"/>
</dbReference>
<keyword evidence="2 7" id="KW-0547">Nucleotide-binding</keyword>
<dbReference type="GO" id="GO:0005524">
    <property type="term" value="F:ATP binding"/>
    <property type="evidence" value="ECO:0007669"/>
    <property type="project" value="InterPro"/>
</dbReference>
<dbReference type="PANTHER" id="PTHR10799">
    <property type="entry name" value="SNF2/RAD54 HELICASE FAMILY"/>
    <property type="match status" value="1"/>
</dbReference>
<feature type="domain" description="Helicase ATP-binding" evidence="5">
    <location>
        <begin position="649"/>
        <end position="809"/>
    </location>
</feature>
<dbReference type="InterPro" id="IPR027417">
    <property type="entry name" value="P-loop_NTPase"/>
</dbReference>
<dbReference type="InterPro" id="IPR014001">
    <property type="entry name" value="Helicase_ATP-bd"/>
</dbReference>
<evidence type="ECO:0000259" key="6">
    <source>
        <dbReference type="PROSITE" id="PS51194"/>
    </source>
</evidence>
<keyword evidence="3" id="KW-0479">Metal-binding</keyword>
<keyword evidence="2 7" id="KW-0347">Helicase</keyword>